<keyword evidence="1" id="KW-1133">Transmembrane helix</keyword>
<feature type="transmembrane region" description="Helical" evidence="1">
    <location>
        <begin position="65"/>
        <end position="84"/>
    </location>
</feature>
<keyword evidence="3" id="KW-1185">Reference proteome</keyword>
<reference evidence="2 3" key="1">
    <citation type="submission" date="2016-10" db="EMBL/GenBank/DDBJ databases">
        <authorList>
            <person name="de Groot N.N."/>
        </authorList>
    </citation>
    <scope>NUCLEOTIDE SEQUENCE [LARGE SCALE GENOMIC DNA]</scope>
    <source>
        <strain evidence="2 3">IBRC-M10418</strain>
    </source>
</reference>
<dbReference type="Pfam" id="PF26047">
    <property type="entry name" value="DUF8015"/>
    <property type="match status" value="1"/>
</dbReference>
<organism evidence="2 3">
    <name type="scientific">Halopenitus malekzadehii</name>
    <dbReference type="NCBI Taxonomy" id="1267564"/>
    <lineage>
        <taxon>Archaea</taxon>
        <taxon>Methanobacteriati</taxon>
        <taxon>Methanobacteriota</taxon>
        <taxon>Stenosarchaea group</taxon>
        <taxon>Halobacteria</taxon>
        <taxon>Halobacteriales</taxon>
        <taxon>Haloferacaceae</taxon>
        <taxon>Halopenitus</taxon>
    </lineage>
</organism>
<dbReference type="EMBL" id="FNWU01000010">
    <property type="protein sequence ID" value="SEH59148.1"/>
    <property type="molecule type" value="Genomic_DNA"/>
</dbReference>
<gene>
    <name evidence="2" type="ORF">SAMN05192561_11029</name>
</gene>
<evidence type="ECO:0000256" key="1">
    <source>
        <dbReference type="SAM" id="Phobius"/>
    </source>
</evidence>
<name>A0A1H6JFE7_9EURY</name>
<keyword evidence="1" id="KW-0812">Transmembrane</keyword>
<proteinExistence type="predicted"/>
<evidence type="ECO:0000313" key="3">
    <source>
        <dbReference type="Proteomes" id="UP000199215"/>
    </source>
</evidence>
<keyword evidence="1" id="KW-0472">Membrane</keyword>
<evidence type="ECO:0000313" key="2">
    <source>
        <dbReference type="EMBL" id="SEH59148.1"/>
    </source>
</evidence>
<sequence>MTTVSSSPFGLEKDAVEDVVVAIASAFHVDDATSPSREDLRLALIPALFIGIYGVGRLAMGPTAIPAAGASLVCGLLIADGLFWHSPRRL</sequence>
<dbReference type="STRING" id="1267564.SAMN05192561_11029"/>
<dbReference type="AlphaFoldDB" id="A0A1H6JFE7"/>
<accession>A0A1H6JFE7</accession>
<dbReference type="Proteomes" id="UP000199215">
    <property type="component" value="Unassembled WGS sequence"/>
</dbReference>
<dbReference type="InterPro" id="IPR058328">
    <property type="entry name" value="DUF8015"/>
</dbReference>
<protein>
    <submittedName>
        <fullName evidence="2">Uncharacterized protein</fullName>
    </submittedName>
</protein>